<dbReference type="PANTHER" id="PTHR39214:SF1">
    <property type="entry name" value="MICROBODY (PEROXISOME) BIOGENESIS PROTEIN PEROXIN 8 (EUROFUNG)"/>
    <property type="match status" value="1"/>
</dbReference>
<protein>
    <submittedName>
        <fullName evidence="1">Uncharacterized protein</fullName>
    </submittedName>
</protein>
<dbReference type="OrthoDB" id="2357318at2759"/>
<dbReference type="PANTHER" id="PTHR39214">
    <property type="entry name" value="MICROBODY (PEROXISOME) BIOGENESIS PROTEIN PEROXIN 8 (EUROFUNG)"/>
    <property type="match status" value="1"/>
</dbReference>
<organism evidence="1 2">
    <name type="scientific">Gymnopus androsaceus JB14</name>
    <dbReference type="NCBI Taxonomy" id="1447944"/>
    <lineage>
        <taxon>Eukaryota</taxon>
        <taxon>Fungi</taxon>
        <taxon>Dikarya</taxon>
        <taxon>Basidiomycota</taxon>
        <taxon>Agaricomycotina</taxon>
        <taxon>Agaricomycetes</taxon>
        <taxon>Agaricomycetidae</taxon>
        <taxon>Agaricales</taxon>
        <taxon>Marasmiineae</taxon>
        <taxon>Omphalotaceae</taxon>
        <taxon>Gymnopus</taxon>
    </lineage>
</organism>
<reference evidence="1" key="1">
    <citation type="journal article" date="2019" name="Environ. Microbiol.">
        <title>Fungal ecological strategies reflected in gene transcription - a case study of two litter decomposers.</title>
        <authorList>
            <person name="Barbi F."/>
            <person name="Kohler A."/>
            <person name="Barry K."/>
            <person name="Baskaran P."/>
            <person name="Daum C."/>
            <person name="Fauchery L."/>
            <person name="Ihrmark K."/>
            <person name="Kuo A."/>
            <person name="LaButti K."/>
            <person name="Lipzen A."/>
            <person name="Morin E."/>
            <person name="Grigoriev I.V."/>
            <person name="Henrissat B."/>
            <person name="Lindahl B."/>
            <person name="Martin F."/>
        </authorList>
    </citation>
    <scope>NUCLEOTIDE SEQUENCE</scope>
    <source>
        <strain evidence="1">JB14</strain>
    </source>
</reference>
<evidence type="ECO:0000313" key="2">
    <source>
        <dbReference type="Proteomes" id="UP000799118"/>
    </source>
</evidence>
<evidence type="ECO:0000313" key="1">
    <source>
        <dbReference type="EMBL" id="KAE9405702.1"/>
    </source>
</evidence>
<dbReference type="Proteomes" id="UP000799118">
    <property type="component" value="Unassembled WGS sequence"/>
</dbReference>
<sequence>MSYSTLLHHLHHPKLQAASIQSALAFHIANLSPLPTPLVATAITCPLFLSHPFSLSRLQALSASFRHALHLKLTLLSAPNFSLFERSISTRLTQWTNALLKGLQGGNPLLRLAAAAGVLLAFEDIRSQANNPFEDQVVIAFAEVMEQEGQWESEFQSTALFEQDLIVAPLTLSVILASQSLPLVASQKLKALPLTALSQLLTLCIAETFNEGEFLRESAASTALRPHIASLSRLEALVLSLELGSSPREGLSSAQDTLNRMLELASRVEVAIPRFGVETAMSENSSWLTLKTILFSIVMISDAVLSACIYIPPTTYRYSPTSSLSSPASLSQTILLTLSRLSFIVSQFGGISSMGTAADASSFKEMRKTAYLALDILASGSGSEDVAERFVDELASNAVSGVVVVGSGAVSRRNTPVSPAFICFGSPFTAREFGFGFEYGGAAGVHSWIQLKRQVFESAHSVVLAMLAANAANADVIPTPMTLVEDVSGKDKGKEKEDSLSAFCTRLVPFYAKCLIENSAQGKLSTPQLRIAYAALVRSAASATRFDSDSERPSQFVLAWYCIEELLGAIRNLRDNREQQHRLHLTLISCVSALPLALLGRVLDEVNIVLSASSRSESDLTALQSEEQNRAELVQALYRERKEYVLRWWSTFAIESKNEVVQDGGAIAKL</sequence>
<dbReference type="EMBL" id="ML769407">
    <property type="protein sequence ID" value="KAE9405702.1"/>
    <property type="molecule type" value="Genomic_DNA"/>
</dbReference>
<dbReference type="InterPro" id="IPR055334">
    <property type="entry name" value="PEX8-like"/>
</dbReference>
<accession>A0A6A4I1R8</accession>
<gene>
    <name evidence="1" type="ORF">BT96DRAFT_915910</name>
</gene>
<dbReference type="AlphaFoldDB" id="A0A6A4I1R8"/>
<proteinExistence type="predicted"/>
<keyword evidence="2" id="KW-1185">Reference proteome</keyword>
<name>A0A6A4I1R8_9AGAR</name>